<evidence type="ECO:0008006" key="8">
    <source>
        <dbReference type="Google" id="ProtNLM"/>
    </source>
</evidence>
<dbReference type="OrthoDB" id="2130629at2759"/>
<evidence type="ECO:0000313" key="7">
    <source>
        <dbReference type="Proteomes" id="UP000236290"/>
    </source>
</evidence>
<evidence type="ECO:0000256" key="1">
    <source>
        <dbReference type="ARBA" id="ARBA00004141"/>
    </source>
</evidence>
<keyword evidence="2 5" id="KW-0812">Transmembrane</keyword>
<keyword evidence="4 5" id="KW-0472">Membrane</keyword>
<proteinExistence type="predicted"/>
<organism evidence="6 7">
    <name type="scientific">Trichoderma harzianum</name>
    <name type="common">Hypocrea lixii</name>
    <dbReference type="NCBI Taxonomy" id="5544"/>
    <lineage>
        <taxon>Eukaryota</taxon>
        <taxon>Fungi</taxon>
        <taxon>Dikarya</taxon>
        <taxon>Ascomycota</taxon>
        <taxon>Pezizomycotina</taxon>
        <taxon>Sordariomycetes</taxon>
        <taxon>Hypocreomycetidae</taxon>
        <taxon>Hypocreales</taxon>
        <taxon>Hypocreaceae</taxon>
        <taxon>Trichoderma</taxon>
    </lineage>
</organism>
<evidence type="ECO:0000256" key="3">
    <source>
        <dbReference type="ARBA" id="ARBA00022989"/>
    </source>
</evidence>
<dbReference type="Gene3D" id="1.20.1250.20">
    <property type="entry name" value="MFS general substrate transporter like domains"/>
    <property type="match status" value="1"/>
</dbReference>
<feature type="transmembrane region" description="Helical" evidence="5">
    <location>
        <begin position="64"/>
        <end position="89"/>
    </location>
</feature>
<comment type="subcellular location">
    <subcellularLocation>
        <location evidence="1">Membrane</location>
        <topology evidence="1">Multi-pass membrane protein</topology>
    </subcellularLocation>
</comment>
<keyword evidence="3 5" id="KW-1133">Transmembrane helix</keyword>
<dbReference type="SUPFAM" id="SSF103473">
    <property type="entry name" value="MFS general substrate transporter"/>
    <property type="match status" value="1"/>
</dbReference>
<dbReference type="PANTHER" id="PTHR42718">
    <property type="entry name" value="MAJOR FACILITATOR SUPERFAMILY MULTIDRUG TRANSPORTER MFSC"/>
    <property type="match status" value="1"/>
</dbReference>
<evidence type="ECO:0000256" key="2">
    <source>
        <dbReference type="ARBA" id="ARBA00022692"/>
    </source>
</evidence>
<dbReference type="PANTHER" id="PTHR42718:SF10">
    <property type="entry name" value="TRANSPORTER, PUTATIVE (AFU_ORTHOLOGUE AFUA_8G06760)-RELATED"/>
    <property type="match status" value="1"/>
</dbReference>
<evidence type="ECO:0000313" key="6">
    <source>
        <dbReference type="EMBL" id="PNP56792.1"/>
    </source>
</evidence>
<feature type="transmembrane region" description="Helical" evidence="5">
    <location>
        <begin position="132"/>
        <end position="152"/>
    </location>
</feature>
<evidence type="ECO:0000256" key="4">
    <source>
        <dbReference type="ARBA" id="ARBA00023136"/>
    </source>
</evidence>
<accession>A0A2K0UG99</accession>
<feature type="transmembrane region" description="Helical" evidence="5">
    <location>
        <begin position="29"/>
        <end position="52"/>
    </location>
</feature>
<dbReference type="InterPro" id="IPR036259">
    <property type="entry name" value="MFS_trans_sf"/>
</dbReference>
<dbReference type="Proteomes" id="UP000236290">
    <property type="component" value="Unassembled WGS sequence"/>
</dbReference>
<dbReference type="GO" id="GO:0016020">
    <property type="term" value="C:membrane"/>
    <property type="evidence" value="ECO:0007669"/>
    <property type="project" value="UniProtKB-SubCell"/>
</dbReference>
<protein>
    <recommendedName>
        <fullName evidence="8">Major facilitator superfamily (MFS) profile domain-containing protein</fullName>
    </recommendedName>
</protein>
<dbReference type="AlphaFoldDB" id="A0A2K0UG99"/>
<reference evidence="6 7" key="1">
    <citation type="submission" date="2017-02" db="EMBL/GenBank/DDBJ databases">
        <title>Genomes of Trichoderma spp. with biocontrol activity.</title>
        <authorList>
            <person name="Gardiner D."/>
            <person name="Kazan K."/>
            <person name="Vos C."/>
            <person name="Harvey P."/>
        </authorList>
    </citation>
    <scope>NUCLEOTIDE SEQUENCE [LARGE SCALE GENOMIC DNA]</scope>
    <source>
        <strain evidence="6 7">Tr1</strain>
    </source>
</reference>
<dbReference type="EMBL" id="MTYI01000044">
    <property type="protein sequence ID" value="PNP56792.1"/>
    <property type="molecule type" value="Genomic_DNA"/>
</dbReference>
<gene>
    <name evidence="6" type="ORF">THARTR1_03488</name>
</gene>
<name>A0A2K0UG99_TRIHA</name>
<comment type="caution">
    <text evidence="6">The sequence shown here is derived from an EMBL/GenBank/DDBJ whole genome shotgun (WGS) entry which is preliminary data.</text>
</comment>
<evidence type="ECO:0000256" key="5">
    <source>
        <dbReference type="SAM" id="Phobius"/>
    </source>
</evidence>
<sequence>MWSVLISSTLSTVAPLLMALINPSWPYWYDAFLAQILAPLSCDILFTVGLLVVSDVFPTHMQALSGAVFNTCAQLGTAIGLTVTSLIAASVTNTSLNADKASPSALNTDKASPSTLNADKTSPSALMIGYRAAFWTMFAAMALVCVLSVLGLRTVKQLGVKRD</sequence>